<dbReference type="GO" id="GO:0015297">
    <property type="term" value="F:antiporter activity"/>
    <property type="evidence" value="ECO:0007669"/>
    <property type="project" value="InterPro"/>
</dbReference>
<dbReference type="GO" id="GO:0042910">
    <property type="term" value="F:xenobiotic transmembrane transporter activity"/>
    <property type="evidence" value="ECO:0007669"/>
    <property type="project" value="InterPro"/>
</dbReference>
<evidence type="ECO:0000256" key="1">
    <source>
        <dbReference type="ARBA" id="ARBA00004141"/>
    </source>
</evidence>
<feature type="transmembrane region" description="Helical" evidence="6">
    <location>
        <begin position="78"/>
        <end position="104"/>
    </location>
</feature>
<feature type="transmembrane region" description="Helical" evidence="6">
    <location>
        <begin position="42"/>
        <end position="66"/>
    </location>
</feature>
<reference evidence="7" key="1">
    <citation type="submission" date="2025-08" db="UniProtKB">
        <authorList>
            <consortium name="Ensembl"/>
        </authorList>
    </citation>
    <scope>IDENTIFICATION</scope>
</reference>
<protein>
    <recommendedName>
        <fullName evidence="6">Multidrug and toxin extrusion protein</fullName>
    </recommendedName>
</protein>
<gene>
    <name evidence="7" type="primary">SLC47A2</name>
</gene>
<feature type="transmembrane region" description="Helical" evidence="6">
    <location>
        <begin position="512"/>
        <end position="532"/>
    </location>
</feature>
<keyword evidence="3 6" id="KW-0812">Transmembrane</keyword>
<dbReference type="InterPro" id="IPR045069">
    <property type="entry name" value="MATE_euk"/>
</dbReference>
<dbReference type="GO" id="GO:1990961">
    <property type="term" value="P:xenobiotic detoxification by transmembrane export across the plasma membrane"/>
    <property type="evidence" value="ECO:0007669"/>
    <property type="project" value="InterPro"/>
</dbReference>
<comment type="subcellular location">
    <subcellularLocation>
        <location evidence="1">Membrane</location>
        <topology evidence="1">Multi-pass membrane protein</topology>
    </subcellularLocation>
</comment>
<keyword evidence="5 6" id="KW-0472">Membrane</keyword>
<accession>A0A8D0GXG9</accession>
<name>A0A8D0GXG9_SPHPU</name>
<dbReference type="OMA" id="AFFSNWQ"/>
<feature type="transmembrane region" description="Helical" evidence="6">
    <location>
        <begin position="338"/>
        <end position="357"/>
    </location>
</feature>
<sequence>MDPDESPFRDASSIVRQDLEPSCCGKVRQLFPQNLWEEAKKLLVLAGPLTLIQMMIFMIYLVSAIFCGHLGKVELASVTLAIAVINVTGVSVGFGLSSACDTLISQTYGGKNMKRVGVILQRSILILLLCCFPCWALFINTEQILLLVRQDPDVSRLTQVYVMIFIPALPVSSFPDPFYLNKFQKIIWPEVLSGLAGNIVNIIANYIFVYVLNFGVEGSAWANTIAQYSQVIVLFLYIVGKKLHVETWGGWSSECLQEWDTFTSLAVPSMLMICIEWWAYEIGSFLIGDVEDLSAQSIIYEVSVFSYMVPFGFSAAASVLVGNALGSGNVEAAKRASVVAMLCTGAWWHCLSTASYCASPNREIVGLVAWVMPVYVAFHLLECTTGGVLRGTGKQKVGAILNAIGYYVVGLPLIVVLLFVAGTGLIGMKGRRRETEGSFTPTLYKRMMFLVVASRHFFYPVPVGTDVQNGIVLIGITRTEGQTYRIKHQEATLGLSAISKVLTAKELILRRGLAVVAAVAVLLVGIIVRFMTVQH</sequence>
<evidence type="ECO:0000256" key="5">
    <source>
        <dbReference type="ARBA" id="ARBA00023136"/>
    </source>
</evidence>
<keyword evidence="8" id="KW-1185">Reference proteome</keyword>
<comment type="similarity">
    <text evidence="2 6">Belongs to the multi antimicrobial extrusion (MATE) (TC 2.A.66.1) family.</text>
</comment>
<evidence type="ECO:0000256" key="3">
    <source>
        <dbReference type="ARBA" id="ARBA00022692"/>
    </source>
</evidence>
<dbReference type="NCBIfam" id="TIGR00797">
    <property type="entry name" value="matE"/>
    <property type="match status" value="1"/>
</dbReference>
<feature type="transmembrane region" description="Helical" evidence="6">
    <location>
        <begin position="158"/>
        <end position="179"/>
    </location>
</feature>
<dbReference type="CDD" id="cd13132">
    <property type="entry name" value="MATE_eukaryotic"/>
    <property type="match status" value="1"/>
</dbReference>
<evidence type="ECO:0000313" key="8">
    <source>
        <dbReference type="Proteomes" id="UP000694392"/>
    </source>
</evidence>
<feature type="transmembrane region" description="Helical" evidence="6">
    <location>
        <begin position="191"/>
        <end position="212"/>
    </location>
</feature>
<feature type="transmembrane region" description="Helical" evidence="6">
    <location>
        <begin position="364"/>
        <end position="381"/>
    </location>
</feature>
<feature type="transmembrane region" description="Helical" evidence="6">
    <location>
        <begin position="218"/>
        <end position="239"/>
    </location>
</feature>
<dbReference type="GO" id="GO:0016020">
    <property type="term" value="C:membrane"/>
    <property type="evidence" value="ECO:0007669"/>
    <property type="project" value="UniProtKB-SubCell"/>
</dbReference>
<dbReference type="AlphaFoldDB" id="A0A8D0GXG9"/>
<feature type="transmembrane region" description="Helical" evidence="6">
    <location>
        <begin position="116"/>
        <end position="138"/>
    </location>
</feature>
<feature type="transmembrane region" description="Helical" evidence="6">
    <location>
        <begin position="404"/>
        <end position="426"/>
    </location>
</feature>
<evidence type="ECO:0000313" key="7">
    <source>
        <dbReference type="Ensembl" id="ENSSPUP00000011488.1"/>
    </source>
</evidence>
<dbReference type="Proteomes" id="UP000694392">
    <property type="component" value="Unplaced"/>
</dbReference>
<dbReference type="GeneTree" id="ENSGT00940000163062"/>
<keyword evidence="4 6" id="KW-1133">Transmembrane helix</keyword>
<evidence type="ECO:0000256" key="4">
    <source>
        <dbReference type="ARBA" id="ARBA00022989"/>
    </source>
</evidence>
<dbReference type="Pfam" id="PF01554">
    <property type="entry name" value="MatE"/>
    <property type="match status" value="2"/>
</dbReference>
<dbReference type="PANTHER" id="PTHR11206">
    <property type="entry name" value="MULTIDRUG RESISTANCE PROTEIN"/>
    <property type="match status" value="1"/>
</dbReference>
<evidence type="ECO:0000256" key="2">
    <source>
        <dbReference type="ARBA" id="ARBA00010199"/>
    </source>
</evidence>
<evidence type="ECO:0000256" key="6">
    <source>
        <dbReference type="RuleBase" id="RU004914"/>
    </source>
</evidence>
<dbReference type="Ensembl" id="ENSSPUT00000012263.1">
    <property type="protein sequence ID" value="ENSSPUP00000011488.1"/>
    <property type="gene ID" value="ENSSPUG00000008589.1"/>
</dbReference>
<organism evidence="7 8">
    <name type="scientific">Sphenodon punctatus</name>
    <name type="common">Tuatara</name>
    <name type="synonym">Hatteria punctata</name>
    <dbReference type="NCBI Taxonomy" id="8508"/>
    <lineage>
        <taxon>Eukaryota</taxon>
        <taxon>Metazoa</taxon>
        <taxon>Chordata</taxon>
        <taxon>Craniata</taxon>
        <taxon>Vertebrata</taxon>
        <taxon>Euteleostomi</taxon>
        <taxon>Lepidosauria</taxon>
        <taxon>Sphenodontia</taxon>
        <taxon>Sphenodontidae</taxon>
        <taxon>Sphenodon</taxon>
    </lineage>
</organism>
<dbReference type="InterPro" id="IPR002528">
    <property type="entry name" value="MATE_fam"/>
</dbReference>
<reference evidence="7" key="2">
    <citation type="submission" date="2025-09" db="UniProtKB">
        <authorList>
            <consortium name="Ensembl"/>
        </authorList>
    </citation>
    <scope>IDENTIFICATION</scope>
</reference>
<feature type="transmembrane region" description="Helical" evidence="6">
    <location>
        <begin position="304"/>
        <end position="326"/>
    </location>
</feature>
<proteinExistence type="inferred from homology"/>